<organism evidence="1 2">
    <name type="scientific">Peteryoungia aggregata LMG 23059</name>
    <dbReference type="NCBI Taxonomy" id="1368425"/>
    <lineage>
        <taxon>Bacteria</taxon>
        <taxon>Pseudomonadati</taxon>
        <taxon>Pseudomonadota</taxon>
        <taxon>Alphaproteobacteria</taxon>
        <taxon>Hyphomicrobiales</taxon>
        <taxon>Rhizobiaceae</taxon>
        <taxon>Peteryoungia</taxon>
    </lineage>
</organism>
<keyword evidence="2" id="KW-1185">Reference proteome</keyword>
<proteinExistence type="predicted"/>
<dbReference type="EMBL" id="JAUSUW010000010">
    <property type="protein sequence ID" value="MDQ0422358.1"/>
    <property type="molecule type" value="Genomic_DNA"/>
</dbReference>
<dbReference type="Gene3D" id="1.10.260.40">
    <property type="entry name" value="lambda repressor-like DNA-binding domains"/>
    <property type="match status" value="1"/>
</dbReference>
<dbReference type="CDD" id="cd00093">
    <property type="entry name" value="HTH_XRE"/>
    <property type="match status" value="1"/>
</dbReference>
<comment type="caution">
    <text evidence="1">The sequence shown here is derived from an EMBL/GenBank/DDBJ whole genome shotgun (WGS) entry which is preliminary data.</text>
</comment>
<dbReference type="InterPro" id="IPR001387">
    <property type="entry name" value="Cro/C1-type_HTH"/>
</dbReference>
<dbReference type="Proteomes" id="UP001238496">
    <property type="component" value="Unassembled WGS sequence"/>
</dbReference>
<dbReference type="SUPFAM" id="SSF47413">
    <property type="entry name" value="lambda repressor-like DNA-binding domains"/>
    <property type="match status" value="1"/>
</dbReference>
<evidence type="ECO:0000313" key="1">
    <source>
        <dbReference type="EMBL" id="MDQ0422358.1"/>
    </source>
</evidence>
<keyword evidence="1" id="KW-0238">DNA-binding</keyword>
<reference evidence="1 2" key="1">
    <citation type="submission" date="2023-07" db="EMBL/GenBank/DDBJ databases">
        <title>Genomic Encyclopedia of Type Strains, Phase IV (KMG-IV): sequencing the most valuable type-strain genomes for metagenomic binning, comparative biology and taxonomic classification.</title>
        <authorList>
            <person name="Goeker M."/>
        </authorList>
    </citation>
    <scope>NUCLEOTIDE SEQUENCE [LARGE SCALE GENOMIC DNA]</scope>
    <source>
        <strain evidence="1 2">DSM 1111</strain>
    </source>
</reference>
<dbReference type="GO" id="GO:0003677">
    <property type="term" value="F:DNA binding"/>
    <property type="evidence" value="ECO:0007669"/>
    <property type="project" value="UniProtKB-KW"/>
</dbReference>
<accession>A0ABU0GAH7</accession>
<dbReference type="InterPro" id="IPR010982">
    <property type="entry name" value="Lambda_DNA-bd_dom_sf"/>
</dbReference>
<name>A0ABU0GAH7_9HYPH</name>
<protein>
    <submittedName>
        <fullName evidence="1">DNA-binding XRE family transcriptional regulator</fullName>
    </submittedName>
</protein>
<sequence>MKNDTTQENQEIEGLTPILQRVKGMLSELQLPIDGLAVSLTGRQVRHVRACLGETQTAFGRRMGVSQTAIFRLENAPERSNTGPDVILIALTAIQHCIIIPDDATLAEAEAGQPVGEYAVEGA</sequence>
<dbReference type="RefSeq" id="WP_307374834.1">
    <property type="nucleotide sequence ID" value="NZ_JAUSUW010000010.1"/>
</dbReference>
<gene>
    <name evidence="1" type="ORF">J2045_003406</name>
</gene>
<evidence type="ECO:0000313" key="2">
    <source>
        <dbReference type="Proteomes" id="UP001238496"/>
    </source>
</evidence>